<keyword evidence="3" id="KW-0238">DNA-binding</keyword>
<evidence type="ECO:0000256" key="1">
    <source>
        <dbReference type="ARBA" id="ARBA00009277"/>
    </source>
</evidence>
<dbReference type="PANTHER" id="PTHR35004:SF7">
    <property type="entry name" value="INTEGRASE PROTEIN"/>
    <property type="match status" value="1"/>
</dbReference>
<feature type="domain" description="HTH IS21-type" evidence="6">
    <location>
        <begin position="6"/>
        <end position="68"/>
    </location>
</feature>
<evidence type="ECO:0000256" key="4">
    <source>
        <dbReference type="ARBA" id="ARBA00023172"/>
    </source>
</evidence>
<evidence type="ECO:0000256" key="3">
    <source>
        <dbReference type="ARBA" id="ARBA00023125"/>
    </source>
</evidence>
<comment type="caution">
    <text evidence="8">The sequence shown here is derived from an EMBL/GenBank/DDBJ whole genome shotgun (WGS) entry which is preliminary data.</text>
</comment>
<evidence type="ECO:0000259" key="7">
    <source>
        <dbReference type="PROSITE" id="PS50994"/>
    </source>
</evidence>
<accession>A0A7W7EW81</accession>
<reference evidence="8 9" key="1">
    <citation type="submission" date="2020-08" db="EMBL/GenBank/DDBJ databases">
        <title>Genomic Encyclopedia of Type Strains, Phase IV (KMG-IV): sequencing the most valuable type-strain genomes for metagenomic binning, comparative biology and taxonomic classification.</title>
        <authorList>
            <person name="Goeker M."/>
        </authorList>
    </citation>
    <scope>NUCLEOTIDE SEQUENCE [LARGE SCALE GENOMIC DNA]</scope>
    <source>
        <strain evidence="8 9">DSM 17507</strain>
    </source>
</reference>
<dbReference type="NCBIfam" id="NF033546">
    <property type="entry name" value="transpos_IS21"/>
    <property type="match status" value="1"/>
</dbReference>
<dbReference type="PROSITE" id="PS50994">
    <property type="entry name" value="INTEGRASE"/>
    <property type="match status" value="1"/>
</dbReference>
<dbReference type="InterPro" id="IPR017894">
    <property type="entry name" value="HTH_IS21_transposase_type"/>
</dbReference>
<dbReference type="GO" id="GO:0006310">
    <property type="term" value="P:DNA recombination"/>
    <property type="evidence" value="ECO:0007669"/>
    <property type="project" value="UniProtKB-KW"/>
</dbReference>
<proteinExistence type="inferred from homology"/>
<protein>
    <submittedName>
        <fullName evidence="8">Transposase</fullName>
    </submittedName>
</protein>
<dbReference type="InterPro" id="IPR001584">
    <property type="entry name" value="Integrase_cat-core"/>
</dbReference>
<dbReference type="GO" id="GO:0015074">
    <property type="term" value="P:DNA integration"/>
    <property type="evidence" value="ECO:0007669"/>
    <property type="project" value="InterPro"/>
</dbReference>
<feature type="region of interest" description="Disordered" evidence="5">
    <location>
        <begin position="473"/>
        <end position="511"/>
    </location>
</feature>
<feature type="domain" description="Integrase catalytic" evidence="7">
    <location>
        <begin position="127"/>
        <end position="257"/>
    </location>
</feature>
<dbReference type="AlphaFoldDB" id="A0A7W7EW81"/>
<dbReference type="EMBL" id="JACHOA010000013">
    <property type="protein sequence ID" value="MBB4615796.1"/>
    <property type="molecule type" value="Genomic_DNA"/>
</dbReference>
<keyword evidence="4" id="KW-0233">DNA recombination</keyword>
<gene>
    <name evidence="8" type="ORF">GGR37_004100</name>
</gene>
<name>A0A7W7EW81_9SPHN</name>
<dbReference type="GO" id="GO:0003677">
    <property type="term" value="F:DNA binding"/>
    <property type="evidence" value="ECO:0007669"/>
    <property type="project" value="UniProtKB-KW"/>
</dbReference>
<comment type="similarity">
    <text evidence="1">Belongs to the transposase IS21/IS408/IS1162 family.</text>
</comment>
<sequence>MIDMALLSVIRRWHFREGMPIREIERRSGLSRNTIRKYLRAGTVEPQFKVPDRPSKLDPFAEKLSGWLRVEAGRSRKQRRTVKQMYADLVTLGYHGSYNRVAAFAREWKADRQRDAQTSGRGTFVPLVFMPGDAFQFDWSEDWAIIAGERTKLQVAHSKLSHSRAFIVRAYLLQTHEMLFDALTQAFRLLGGVPRRGIFDNMKTAVDRIGAGKVRQANARFSALASHYLFEPEFCNPAAGWEKGQVEKNVQDARRRLWQPLPSFPDLAALNAWLEQRCIEQWGDIQHGIMPGTIADAWADEVASLMPLGRTFDGFVEHAKRVSPTCLVHFERNRYSVPASFANRPVSLRVYPDRIVVAAEGRALCEHERIIERFHHLPGRTVYDWRHYLAVIQRKPGALRNGAPFQEMPEAFRQLQGHLLKRPGGDREVAEILALVLHHDEQAVLSAVELALDAGVPTKTHVLNLLHRLTDGKTGTPPKIDAPQALTLRREPKANVERYDALRSRENARAS</sequence>
<dbReference type="PROSITE" id="PS50531">
    <property type="entry name" value="HTH_IS21"/>
    <property type="match status" value="1"/>
</dbReference>
<dbReference type="Pfam" id="PF22483">
    <property type="entry name" value="Mu-transpos_C_2"/>
    <property type="match status" value="1"/>
</dbReference>
<dbReference type="GO" id="GO:0032196">
    <property type="term" value="P:transposition"/>
    <property type="evidence" value="ECO:0007669"/>
    <property type="project" value="UniProtKB-KW"/>
</dbReference>
<dbReference type="PANTHER" id="PTHR35004">
    <property type="entry name" value="TRANSPOSASE RV3428C-RELATED"/>
    <property type="match status" value="1"/>
</dbReference>
<feature type="compositionally biased region" description="Basic and acidic residues" evidence="5">
    <location>
        <begin position="488"/>
        <end position="511"/>
    </location>
</feature>
<keyword evidence="2" id="KW-0815">Transposition</keyword>
<evidence type="ECO:0000313" key="9">
    <source>
        <dbReference type="Proteomes" id="UP000538566"/>
    </source>
</evidence>
<organism evidence="8 9">
    <name type="scientific">Novosphingobium taihuense</name>
    <dbReference type="NCBI Taxonomy" id="260085"/>
    <lineage>
        <taxon>Bacteria</taxon>
        <taxon>Pseudomonadati</taxon>
        <taxon>Pseudomonadota</taxon>
        <taxon>Alphaproteobacteria</taxon>
        <taxon>Sphingomonadales</taxon>
        <taxon>Sphingomonadaceae</taxon>
        <taxon>Novosphingobium</taxon>
    </lineage>
</organism>
<dbReference type="InterPro" id="IPR054353">
    <property type="entry name" value="IstA-like_C"/>
</dbReference>
<keyword evidence="9" id="KW-1185">Reference proteome</keyword>
<evidence type="ECO:0000256" key="2">
    <source>
        <dbReference type="ARBA" id="ARBA00022578"/>
    </source>
</evidence>
<dbReference type="Proteomes" id="UP000538566">
    <property type="component" value="Unassembled WGS sequence"/>
</dbReference>
<evidence type="ECO:0000259" key="6">
    <source>
        <dbReference type="PROSITE" id="PS50531"/>
    </source>
</evidence>
<evidence type="ECO:0000313" key="8">
    <source>
        <dbReference type="EMBL" id="MBB4615796.1"/>
    </source>
</evidence>
<evidence type="ECO:0000256" key="5">
    <source>
        <dbReference type="SAM" id="MobiDB-lite"/>
    </source>
</evidence>